<dbReference type="Proteomes" id="UP000707245">
    <property type="component" value="Unassembled WGS sequence"/>
</dbReference>
<feature type="signal peptide" evidence="1">
    <location>
        <begin position="1"/>
        <end position="28"/>
    </location>
</feature>
<sequence>MDKEPIMKKCNVISSATMTAAFSVVAFANEPDLNSNPFLAEQSTQQQGAQVFSFKETPIVLHEHDKVNAAQDTDYVRLALETKTNGFALVDSSQIKDIDKVIAEHKYGHELFLHSLKPEIMAAQSTADQTNLSQQFAGDTVALDNTLLQQEFTVMSKTVGGNFIAGSGWDQLTQVVRNDTFGIVIIEIFSFSQNSAVYIDSDAVNYHVNSNPGILYVLKDNSDNVYTSLSWADEKQSYFIGLEKNINDIGLVGKFKTLITSM</sequence>
<comment type="caution">
    <text evidence="2">The sequence shown here is derived from an EMBL/GenBank/DDBJ whole genome shotgun (WGS) entry which is preliminary data.</text>
</comment>
<reference evidence="2 3" key="1">
    <citation type="submission" date="2020-07" db="EMBL/GenBank/DDBJ databases">
        <title>Halophilic bacteria isolated from french cheeses.</title>
        <authorList>
            <person name="Kothe C.I."/>
            <person name="Farah-Kraiem B."/>
            <person name="Renault P."/>
            <person name="Dridi B."/>
        </authorList>
    </citation>
    <scope>NUCLEOTIDE SEQUENCE [LARGE SCALE GENOMIC DNA]</scope>
    <source>
        <strain evidence="2 3">FME14</strain>
    </source>
</reference>
<feature type="chain" id="PRO_5045951279" evidence="1">
    <location>
        <begin position="29"/>
        <end position="262"/>
    </location>
</feature>
<keyword evidence="1" id="KW-0732">Signal</keyword>
<evidence type="ECO:0000313" key="3">
    <source>
        <dbReference type="Proteomes" id="UP000707245"/>
    </source>
</evidence>
<proteinExistence type="predicted"/>
<name>A0ABR9FLJ6_9GAMM</name>
<dbReference type="RefSeq" id="WP_192541597.1">
    <property type="nucleotide sequence ID" value="NZ_RRZA01000025.1"/>
</dbReference>
<gene>
    <name evidence="2" type="ORF">EI167_09585</name>
</gene>
<dbReference type="EMBL" id="RRZA01000025">
    <property type="protein sequence ID" value="MBE0457698.1"/>
    <property type="molecule type" value="Genomic_DNA"/>
</dbReference>
<accession>A0ABR9FLJ6</accession>
<evidence type="ECO:0000313" key="2">
    <source>
        <dbReference type="EMBL" id="MBE0457698.1"/>
    </source>
</evidence>
<organism evidence="2 3">
    <name type="scientific">Pseudoalteromonas prydzensis</name>
    <dbReference type="NCBI Taxonomy" id="182141"/>
    <lineage>
        <taxon>Bacteria</taxon>
        <taxon>Pseudomonadati</taxon>
        <taxon>Pseudomonadota</taxon>
        <taxon>Gammaproteobacteria</taxon>
        <taxon>Alteromonadales</taxon>
        <taxon>Pseudoalteromonadaceae</taxon>
        <taxon>Pseudoalteromonas</taxon>
    </lineage>
</organism>
<evidence type="ECO:0000256" key="1">
    <source>
        <dbReference type="SAM" id="SignalP"/>
    </source>
</evidence>
<keyword evidence="3" id="KW-1185">Reference proteome</keyword>
<protein>
    <submittedName>
        <fullName evidence="2">Uncharacterized protein</fullName>
    </submittedName>
</protein>